<gene>
    <name evidence="1" type="ORF">EVAR_729_1</name>
</gene>
<dbReference type="Gene3D" id="3.30.420.10">
    <property type="entry name" value="Ribonuclease H-like superfamily/Ribonuclease H"/>
    <property type="match status" value="1"/>
</dbReference>
<accession>A0A4C1SC09</accession>
<evidence type="ECO:0000313" key="2">
    <source>
        <dbReference type="Proteomes" id="UP000299102"/>
    </source>
</evidence>
<name>A0A4C1SC09_EUMVA</name>
<reference evidence="1 2" key="1">
    <citation type="journal article" date="2019" name="Commun. Biol.">
        <title>The bagworm genome reveals a unique fibroin gene that provides high tensile strength.</title>
        <authorList>
            <person name="Kono N."/>
            <person name="Nakamura H."/>
            <person name="Ohtoshi R."/>
            <person name="Tomita M."/>
            <person name="Numata K."/>
            <person name="Arakawa K."/>
        </authorList>
    </citation>
    <scope>NUCLEOTIDE SEQUENCE [LARGE SCALE GENOMIC DNA]</scope>
</reference>
<dbReference type="OrthoDB" id="10017160at2759"/>
<evidence type="ECO:0008006" key="3">
    <source>
        <dbReference type="Google" id="ProtNLM"/>
    </source>
</evidence>
<protein>
    <recommendedName>
        <fullName evidence="3">Mariner Mos1 transposase</fullName>
    </recommendedName>
</protein>
<dbReference type="Proteomes" id="UP000299102">
    <property type="component" value="Unassembled WGS sequence"/>
</dbReference>
<keyword evidence="2" id="KW-1185">Reference proteome</keyword>
<dbReference type="GO" id="GO:0003676">
    <property type="term" value="F:nucleic acid binding"/>
    <property type="evidence" value="ECO:0007669"/>
    <property type="project" value="InterPro"/>
</dbReference>
<dbReference type="InterPro" id="IPR036397">
    <property type="entry name" value="RNaseH_sf"/>
</dbReference>
<organism evidence="1 2">
    <name type="scientific">Eumeta variegata</name>
    <name type="common">Bagworm moth</name>
    <name type="synonym">Eumeta japonica</name>
    <dbReference type="NCBI Taxonomy" id="151549"/>
    <lineage>
        <taxon>Eukaryota</taxon>
        <taxon>Metazoa</taxon>
        <taxon>Ecdysozoa</taxon>
        <taxon>Arthropoda</taxon>
        <taxon>Hexapoda</taxon>
        <taxon>Insecta</taxon>
        <taxon>Pterygota</taxon>
        <taxon>Neoptera</taxon>
        <taxon>Endopterygota</taxon>
        <taxon>Lepidoptera</taxon>
        <taxon>Glossata</taxon>
        <taxon>Ditrysia</taxon>
        <taxon>Tineoidea</taxon>
        <taxon>Psychidae</taxon>
        <taxon>Oiketicinae</taxon>
        <taxon>Eumeta</taxon>
    </lineage>
</organism>
<dbReference type="AlphaFoldDB" id="A0A4C1SC09"/>
<dbReference type="EMBL" id="BGZK01000003">
    <property type="protein sequence ID" value="GBO99583.1"/>
    <property type="molecule type" value="Genomic_DNA"/>
</dbReference>
<evidence type="ECO:0000313" key="1">
    <source>
        <dbReference type="EMBL" id="GBO99583.1"/>
    </source>
</evidence>
<sequence length="108" mass="12788">MKQRSPVWVYRDVPKANKVVRERSASKRMIASFFDKKEHVTTIALENFRIVSSDWYTTICLLEVIDELRKNNSKRRIILYHDNASSHAAKQTNKFLKEKNVELMSWDS</sequence>
<proteinExistence type="predicted"/>
<comment type="caution">
    <text evidence="1">The sequence shown here is derived from an EMBL/GenBank/DDBJ whole genome shotgun (WGS) entry which is preliminary data.</text>
</comment>